<sequence>MLLLMQPRIRLAFWAAHAHYQVMLSFSSTNTPKSFSSGLLSIHSLPSLYLCLGLPRPMCRTLHLALLNFMRFTWSHSSSLSRSLWMASFPSSVSVAPHSLLSSADLLRHSFQEDLLHDLARRSGYLSLLPPSVGFLFVFEFVQELLVHPGRPPGAQLHSSLFYLLPLSSTGGWDRGLRFCSPATLKSSSLVIYVHPYDLSMAVQKFSQSLQDFQFECIGDAETDDEINIAGNPELGVCTLCLEFVLKS</sequence>
<keyword evidence="2" id="KW-1185">Reference proteome</keyword>
<accession>A0AAN7S3Z5</accession>
<comment type="caution">
    <text evidence="1">The sequence shown here is derived from an EMBL/GenBank/DDBJ whole genome shotgun (WGS) entry which is preliminary data.</text>
</comment>
<organism evidence="1 2">
    <name type="scientific">Mycteria americana</name>
    <name type="common">Wood stork</name>
    <dbReference type="NCBI Taxonomy" id="33587"/>
    <lineage>
        <taxon>Eukaryota</taxon>
        <taxon>Metazoa</taxon>
        <taxon>Chordata</taxon>
        <taxon>Craniata</taxon>
        <taxon>Vertebrata</taxon>
        <taxon>Euteleostomi</taxon>
        <taxon>Archelosauria</taxon>
        <taxon>Archosauria</taxon>
        <taxon>Dinosauria</taxon>
        <taxon>Saurischia</taxon>
        <taxon>Theropoda</taxon>
        <taxon>Coelurosauria</taxon>
        <taxon>Aves</taxon>
        <taxon>Neognathae</taxon>
        <taxon>Neoaves</taxon>
        <taxon>Aequornithes</taxon>
        <taxon>Ciconiiformes</taxon>
        <taxon>Ciconiidae</taxon>
        <taxon>Mycteria</taxon>
    </lineage>
</organism>
<evidence type="ECO:0000313" key="2">
    <source>
        <dbReference type="Proteomes" id="UP001333110"/>
    </source>
</evidence>
<protein>
    <submittedName>
        <fullName evidence="1">Uncharacterized protein</fullName>
    </submittedName>
</protein>
<evidence type="ECO:0000313" key="1">
    <source>
        <dbReference type="EMBL" id="KAK4831169.1"/>
    </source>
</evidence>
<dbReference type="EMBL" id="JAUNZN010000001">
    <property type="protein sequence ID" value="KAK4831169.1"/>
    <property type="molecule type" value="Genomic_DNA"/>
</dbReference>
<name>A0AAN7S3Z5_MYCAM</name>
<proteinExistence type="predicted"/>
<gene>
    <name evidence="1" type="ORF">QYF61_015639</name>
</gene>
<dbReference type="AlphaFoldDB" id="A0AAN7S3Z5"/>
<reference evidence="1 2" key="1">
    <citation type="journal article" date="2023" name="J. Hered.">
        <title>Chromosome-level genome of the wood stork (Mycteria americana) provides insight into avian chromosome evolution.</title>
        <authorList>
            <person name="Flamio R. Jr."/>
            <person name="Ramstad K.M."/>
        </authorList>
    </citation>
    <scope>NUCLEOTIDE SEQUENCE [LARGE SCALE GENOMIC DNA]</scope>
    <source>
        <strain evidence="1">JAX WOST 10</strain>
    </source>
</reference>
<dbReference type="Proteomes" id="UP001333110">
    <property type="component" value="Unassembled WGS sequence"/>
</dbReference>